<dbReference type="EMBL" id="UINC01017271">
    <property type="protein sequence ID" value="SVA71383.1"/>
    <property type="molecule type" value="Genomic_DNA"/>
</dbReference>
<organism evidence="1">
    <name type="scientific">marine metagenome</name>
    <dbReference type="NCBI Taxonomy" id="408172"/>
    <lineage>
        <taxon>unclassified sequences</taxon>
        <taxon>metagenomes</taxon>
        <taxon>ecological metagenomes</taxon>
    </lineage>
</organism>
<sequence length="466" mass="53262">MLITTTKSETINTYKGYVDFYYISRLSDQSIINLPYRIFSLNLDHQNGDLMLRSTIALEHRLRNDTYFLSNNSPTDFELDMRELYLQMFTSWGEIRLGKIIHTWGNADENSPVDIASPFDYYYTFDSGIDKKLAIFSSAIDVYMENMKLGLIFSPLHNTHRTPQNDDEFPIKLPVSPSEDQIMKIGGLPYELGAYINRSFSFGDISLNYFTGYDRLFNLSGVNGFGHGPSLSNPYIDVVYGYRKTNMTGLGSTLFFGDLELRGDVAVFNTEDENNNISRISPDNPEWFDSLHYSYPLNEKARYFQTTVQLEAELPFDIKFVGQFFNYDTLDYSSDSLPLDEDVSIPNLEISVDELDPKNIFTPGYGSSLAIMTKKALILSLEKKFFDDQLILTASSIFDIDNTDYDGTSPGSILSFEAAYTIIDNLELTIGYTNINGDKDHPLGENYRLYIMEDFSHIRADLKYSF</sequence>
<dbReference type="AlphaFoldDB" id="A0A381Y4K2"/>
<evidence type="ECO:0008006" key="2">
    <source>
        <dbReference type="Google" id="ProtNLM"/>
    </source>
</evidence>
<gene>
    <name evidence="1" type="ORF">METZ01_LOCUS124237</name>
</gene>
<proteinExistence type="predicted"/>
<evidence type="ECO:0000313" key="1">
    <source>
        <dbReference type="EMBL" id="SVA71383.1"/>
    </source>
</evidence>
<reference evidence="1" key="1">
    <citation type="submission" date="2018-05" db="EMBL/GenBank/DDBJ databases">
        <authorList>
            <person name="Lanie J.A."/>
            <person name="Ng W.-L."/>
            <person name="Kazmierczak K.M."/>
            <person name="Andrzejewski T.M."/>
            <person name="Davidsen T.M."/>
            <person name="Wayne K.J."/>
            <person name="Tettelin H."/>
            <person name="Glass J.I."/>
            <person name="Rusch D."/>
            <person name="Podicherti R."/>
            <person name="Tsui H.-C.T."/>
            <person name="Winkler M.E."/>
        </authorList>
    </citation>
    <scope>NUCLEOTIDE SEQUENCE</scope>
</reference>
<protein>
    <recommendedName>
        <fullName evidence="2">TonB-dependent receptor-like beta-barrel domain-containing protein</fullName>
    </recommendedName>
</protein>
<name>A0A381Y4K2_9ZZZZ</name>
<accession>A0A381Y4K2</accession>